<protein>
    <recommendedName>
        <fullName evidence="3">inositol-phosphate phosphatase</fullName>
        <ecNumber evidence="3">3.1.3.25</ecNumber>
    </recommendedName>
</protein>
<sequence length="255" mass="29065">MNYTKELDIAKSVAKEMGKIQLKNFRKNLKVIRKSTKDFVSNVDLECQNLSYELLRKDFQYEILSEEKKTQDEIGTELFWIIDPVDGTHNYISGLPNFGVSIALATKKEFLLGVIYLPYFDEIYHAVKNQGAFMNNEKIQVSKNNDLEKSMITFDNQFYLDKKSFDVYKKIVDSCFTTRILGSAVYDFCLIASGRVDARIWNNTKVFDFAAGLTIVNEAGGKVTDFSGNQINLDTHDILGSNSFVHQELLTIING</sequence>
<dbReference type="GO" id="GO:0008934">
    <property type="term" value="F:inositol monophosphate 1-phosphatase activity"/>
    <property type="evidence" value="ECO:0007669"/>
    <property type="project" value="InterPro"/>
</dbReference>
<evidence type="ECO:0000256" key="7">
    <source>
        <dbReference type="PIRSR" id="PIRSR600760-2"/>
    </source>
</evidence>
<gene>
    <name evidence="8" type="primary">IMPA</name>
    <name evidence="8" type="synonym">suhB</name>
</gene>
<dbReference type="Gene3D" id="3.40.190.80">
    <property type="match status" value="1"/>
</dbReference>
<dbReference type="Pfam" id="PF00459">
    <property type="entry name" value="Inositol_P"/>
    <property type="match status" value="1"/>
</dbReference>
<dbReference type="GO" id="GO:0007165">
    <property type="term" value="P:signal transduction"/>
    <property type="evidence" value="ECO:0007669"/>
    <property type="project" value="TreeGrafter"/>
</dbReference>
<keyword evidence="6 7" id="KW-0460">Magnesium</keyword>
<dbReference type="GO" id="GO:0046872">
    <property type="term" value="F:metal ion binding"/>
    <property type="evidence" value="ECO:0007669"/>
    <property type="project" value="UniProtKB-KW"/>
</dbReference>
<comment type="catalytic activity">
    <reaction evidence="1">
        <text>a myo-inositol phosphate + H2O = myo-inositol + phosphate</text>
        <dbReference type="Rhea" id="RHEA:24056"/>
        <dbReference type="ChEBI" id="CHEBI:15377"/>
        <dbReference type="ChEBI" id="CHEBI:17268"/>
        <dbReference type="ChEBI" id="CHEBI:43474"/>
        <dbReference type="ChEBI" id="CHEBI:84139"/>
        <dbReference type="EC" id="3.1.3.25"/>
    </reaction>
</comment>
<dbReference type="EMBL" id="KF901004">
    <property type="protein sequence ID" value="AIF14544.1"/>
    <property type="molecule type" value="Genomic_DNA"/>
</dbReference>
<keyword evidence="4 7" id="KW-0479">Metal-binding</keyword>
<dbReference type="PROSITE" id="PS00629">
    <property type="entry name" value="IMP_1"/>
    <property type="match status" value="1"/>
</dbReference>
<accession>A0A075HF37</accession>
<evidence type="ECO:0000256" key="3">
    <source>
        <dbReference type="ARBA" id="ARBA00013106"/>
    </source>
</evidence>
<dbReference type="AlphaFoldDB" id="A0A075HF37"/>
<evidence type="ECO:0000313" key="8">
    <source>
        <dbReference type="EMBL" id="AIF14544.1"/>
    </source>
</evidence>
<feature type="binding site" evidence="7">
    <location>
        <position position="86"/>
    </location>
    <ligand>
        <name>Mg(2+)</name>
        <dbReference type="ChEBI" id="CHEBI:18420"/>
        <label>1</label>
        <note>catalytic</note>
    </ligand>
</feature>
<evidence type="ECO:0000256" key="2">
    <source>
        <dbReference type="ARBA" id="ARBA00001946"/>
    </source>
</evidence>
<dbReference type="FunFam" id="3.30.540.10:FF:000003">
    <property type="entry name" value="Inositol-1-monophosphatase"/>
    <property type="match status" value="1"/>
</dbReference>
<evidence type="ECO:0000256" key="6">
    <source>
        <dbReference type="ARBA" id="ARBA00022842"/>
    </source>
</evidence>
<comment type="cofactor">
    <cofactor evidence="2 7">
        <name>Mg(2+)</name>
        <dbReference type="ChEBI" id="CHEBI:18420"/>
    </cofactor>
</comment>
<dbReference type="InterPro" id="IPR033942">
    <property type="entry name" value="IMPase"/>
</dbReference>
<dbReference type="PRINTS" id="PR00377">
    <property type="entry name" value="IMPHPHTASES"/>
</dbReference>
<keyword evidence="5 8" id="KW-0378">Hydrolase</keyword>
<dbReference type="EC" id="3.1.3.25" evidence="3"/>
<reference evidence="8" key="1">
    <citation type="journal article" date="2014" name="Genome Biol. Evol.">
        <title>Pangenome evidence for extensive interdomain horizontal transfer affecting lineage core and shell genes in uncultured planktonic thaumarchaeota and euryarchaeota.</title>
        <authorList>
            <person name="Deschamps P."/>
            <person name="Zivanovic Y."/>
            <person name="Moreira D."/>
            <person name="Rodriguez-Valera F."/>
            <person name="Lopez-Garcia P."/>
        </authorList>
    </citation>
    <scope>NUCLEOTIDE SEQUENCE</scope>
</reference>
<name>A0A075HF37_9ARCH</name>
<proteinExistence type="predicted"/>
<dbReference type="SUPFAM" id="SSF56655">
    <property type="entry name" value="Carbohydrate phosphatase"/>
    <property type="match status" value="1"/>
</dbReference>
<feature type="binding site" evidence="7">
    <location>
        <position position="83"/>
    </location>
    <ligand>
        <name>Mg(2+)</name>
        <dbReference type="ChEBI" id="CHEBI:18420"/>
        <label>1</label>
        <note>catalytic</note>
    </ligand>
</feature>
<dbReference type="InterPro" id="IPR000760">
    <property type="entry name" value="Inositol_monophosphatase-like"/>
</dbReference>
<organism evidence="8">
    <name type="scientific">uncultured marine thaumarchaeote KM3_67_E04</name>
    <dbReference type="NCBI Taxonomy" id="1456236"/>
    <lineage>
        <taxon>Archaea</taxon>
        <taxon>Nitrososphaerota</taxon>
        <taxon>environmental samples</taxon>
    </lineage>
</organism>
<dbReference type="InterPro" id="IPR020583">
    <property type="entry name" value="Inositol_monoP_metal-BS"/>
</dbReference>
<evidence type="ECO:0000256" key="1">
    <source>
        <dbReference type="ARBA" id="ARBA00001033"/>
    </source>
</evidence>
<dbReference type="PANTHER" id="PTHR20854:SF4">
    <property type="entry name" value="INOSITOL-1-MONOPHOSPHATASE-RELATED"/>
    <property type="match status" value="1"/>
</dbReference>
<feature type="binding site" evidence="7">
    <location>
        <position position="66"/>
    </location>
    <ligand>
        <name>Mg(2+)</name>
        <dbReference type="ChEBI" id="CHEBI:18420"/>
        <label>1</label>
        <note>catalytic</note>
    </ligand>
</feature>
<dbReference type="CDD" id="cd01639">
    <property type="entry name" value="IMPase"/>
    <property type="match status" value="1"/>
</dbReference>
<dbReference type="GO" id="GO:0006020">
    <property type="term" value="P:inositol metabolic process"/>
    <property type="evidence" value="ECO:0007669"/>
    <property type="project" value="TreeGrafter"/>
</dbReference>
<dbReference type="PANTHER" id="PTHR20854">
    <property type="entry name" value="INOSITOL MONOPHOSPHATASE"/>
    <property type="match status" value="1"/>
</dbReference>
<evidence type="ECO:0000256" key="4">
    <source>
        <dbReference type="ARBA" id="ARBA00022723"/>
    </source>
</evidence>
<evidence type="ECO:0000256" key="5">
    <source>
        <dbReference type="ARBA" id="ARBA00022801"/>
    </source>
</evidence>
<feature type="binding site" evidence="7">
    <location>
        <position position="208"/>
    </location>
    <ligand>
        <name>Mg(2+)</name>
        <dbReference type="ChEBI" id="CHEBI:18420"/>
        <label>1</label>
        <note>catalytic</note>
    </ligand>
</feature>
<dbReference type="Gene3D" id="3.30.540.10">
    <property type="entry name" value="Fructose-1,6-Bisphosphatase, subunit A, domain 1"/>
    <property type="match status" value="1"/>
</dbReference>